<organism evidence="1 2">
    <name type="scientific">Aquipseudomonas alcaligenes</name>
    <name type="common">Pseudomonas alcaligenes</name>
    <dbReference type="NCBI Taxonomy" id="43263"/>
    <lineage>
        <taxon>Bacteria</taxon>
        <taxon>Pseudomonadati</taxon>
        <taxon>Pseudomonadota</taxon>
        <taxon>Gammaproteobacteria</taxon>
        <taxon>Pseudomonadales</taxon>
        <taxon>Pseudomonadaceae</taxon>
        <taxon>Aquipseudomonas</taxon>
    </lineage>
</organism>
<proteinExistence type="predicted"/>
<comment type="caution">
    <text evidence="1">The sequence shown here is derived from an EMBL/GenBank/DDBJ whole genome shotgun (WGS) entry which is preliminary data.</text>
</comment>
<keyword evidence="2" id="KW-1185">Reference proteome</keyword>
<evidence type="ECO:0000313" key="1">
    <source>
        <dbReference type="EMBL" id="MBC9249843.1"/>
    </source>
</evidence>
<gene>
    <name evidence="1" type="ORF">A9179_06095</name>
</gene>
<dbReference type="Proteomes" id="UP000744555">
    <property type="component" value="Unassembled WGS sequence"/>
</dbReference>
<name>A0ABR7S038_AQUAC</name>
<evidence type="ECO:0000313" key="2">
    <source>
        <dbReference type="Proteomes" id="UP000744555"/>
    </source>
</evidence>
<dbReference type="RefSeq" id="WP_187804955.1">
    <property type="nucleotide sequence ID" value="NZ_LZEU01000001.1"/>
</dbReference>
<protein>
    <submittedName>
        <fullName evidence="1">Uncharacterized protein</fullName>
    </submittedName>
</protein>
<reference evidence="1 2" key="1">
    <citation type="submission" date="2016-06" db="EMBL/GenBank/DDBJ databases">
        <authorList>
            <person name="Ramos C."/>
            <person name="Pintado A."/>
            <person name="Crespo-Gomez J.I."/>
        </authorList>
    </citation>
    <scope>NUCLEOTIDE SEQUENCE [LARGE SCALE GENOMIC DNA]</scope>
    <source>
        <strain evidence="1 2">AVO110</strain>
    </source>
</reference>
<dbReference type="EMBL" id="LZEU01000001">
    <property type="protein sequence ID" value="MBC9249843.1"/>
    <property type="molecule type" value="Genomic_DNA"/>
</dbReference>
<accession>A0ABR7S038</accession>
<sequence length="160" mass="17717">MKRLFAKGACRWLLGGSLLLAGLLAALASLWLNFQSSSEFNGRYQSAGNVVQSDGTVLEVIHSLLIKDGHFYAMTRQGQTILRTSGSVESGFFDRLRLRVEKGEVTELEKSSSLDNDLLFNLLYASEQNSTLNLRPIGHCYLAVETRQVYCPSNASTPRL</sequence>